<dbReference type="CDD" id="cd02440">
    <property type="entry name" value="AdoMet_MTases"/>
    <property type="match status" value="1"/>
</dbReference>
<feature type="binding site" evidence="4">
    <location>
        <begin position="108"/>
        <end position="109"/>
    </location>
    <ligand>
        <name>S-adenosyl-L-methionine</name>
        <dbReference type="ChEBI" id="CHEBI:59789"/>
    </ligand>
</feature>
<dbReference type="Gene3D" id="3.40.50.150">
    <property type="entry name" value="Vaccinia Virus protein VP39"/>
    <property type="match status" value="1"/>
</dbReference>
<dbReference type="PANTHER" id="PTHR43591">
    <property type="entry name" value="METHYLTRANSFERASE"/>
    <property type="match status" value="1"/>
</dbReference>
<dbReference type="SUPFAM" id="SSF53335">
    <property type="entry name" value="S-adenosyl-L-methionine-dependent methyltransferases"/>
    <property type="match status" value="1"/>
</dbReference>
<sequence>MNTIRLMVRADLNKETAQVSAMFDEVAAGYDRTRNRLWWGRMDAWGRRMAAAAHAGPGTTILDVAAGTGTSSAIIARSGGTVIASDFSLGMLDVAGRRHPGLSRVAADAMALPFADGSFDAVTISFGLRNVADPRAALREMRRVTRPGGRLVVCEFSMPPAALPRALWRAYLRRIVPMIGKRISSNPEAYVYLAESIQAWPTPSALAGQIGTCGWSEVAFHGLDGGVVHLHTAVADER</sequence>
<dbReference type="eggNOG" id="COG2226">
    <property type="taxonomic scope" value="Bacteria"/>
</dbReference>
<name>A0A1G9ZQF8_ALLAB</name>
<dbReference type="Pfam" id="PF01209">
    <property type="entry name" value="Ubie_methyltran"/>
    <property type="match status" value="1"/>
</dbReference>
<evidence type="ECO:0000313" key="5">
    <source>
        <dbReference type="EMBL" id="SDN23355.1"/>
    </source>
</evidence>
<gene>
    <name evidence="4" type="primary">menG</name>
    <name evidence="5" type="ORF">SAMN04489726_5641</name>
</gene>
<accession>A0A1G9ZQF8</accession>
<keyword evidence="4" id="KW-0474">Menaquinone biosynthesis</keyword>
<organism evidence="5 6">
    <name type="scientific">Allokutzneria albata</name>
    <name type="common">Kibdelosporangium albatum</name>
    <dbReference type="NCBI Taxonomy" id="211114"/>
    <lineage>
        <taxon>Bacteria</taxon>
        <taxon>Bacillati</taxon>
        <taxon>Actinomycetota</taxon>
        <taxon>Actinomycetes</taxon>
        <taxon>Pseudonocardiales</taxon>
        <taxon>Pseudonocardiaceae</taxon>
        <taxon>Allokutzneria</taxon>
    </lineage>
</organism>
<protein>
    <recommendedName>
        <fullName evidence="4">Demethylmenaquinone methyltransferase</fullName>
        <ecNumber evidence="4">2.1.1.163</ecNumber>
    </recommendedName>
</protein>
<comment type="similarity">
    <text evidence="4">Belongs to the class I-like SAM-binding methyltransferase superfamily. MenG/UbiE family.</text>
</comment>
<dbReference type="UniPathway" id="UPA00079">
    <property type="reaction ID" value="UER00169"/>
</dbReference>
<dbReference type="GO" id="GO:0009234">
    <property type="term" value="P:menaquinone biosynthetic process"/>
    <property type="evidence" value="ECO:0007669"/>
    <property type="project" value="UniProtKB-UniRule"/>
</dbReference>
<dbReference type="PROSITE" id="PS51608">
    <property type="entry name" value="SAM_MT_UBIE"/>
    <property type="match status" value="1"/>
</dbReference>
<keyword evidence="2 4" id="KW-0808">Transferase</keyword>
<dbReference type="AlphaFoldDB" id="A0A1G9ZQF8"/>
<dbReference type="GO" id="GO:0043770">
    <property type="term" value="F:demethylmenaquinone methyltransferase activity"/>
    <property type="evidence" value="ECO:0007669"/>
    <property type="project" value="UniProtKB-UniRule"/>
</dbReference>
<evidence type="ECO:0000256" key="3">
    <source>
        <dbReference type="ARBA" id="ARBA00022691"/>
    </source>
</evidence>
<dbReference type="PANTHER" id="PTHR43591:SF24">
    <property type="entry name" value="2-METHOXY-6-POLYPRENYL-1,4-BENZOQUINOL METHYLASE, MITOCHONDRIAL"/>
    <property type="match status" value="1"/>
</dbReference>
<dbReference type="EMBL" id="LT629701">
    <property type="protein sequence ID" value="SDN23355.1"/>
    <property type="molecule type" value="Genomic_DNA"/>
</dbReference>
<keyword evidence="6" id="KW-1185">Reference proteome</keyword>
<comment type="catalytic activity">
    <reaction evidence="4">
        <text>a 2-demethylmenaquinol + S-adenosyl-L-methionine = a menaquinol + S-adenosyl-L-homocysteine + H(+)</text>
        <dbReference type="Rhea" id="RHEA:42640"/>
        <dbReference type="Rhea" id="RHEA-COMP:9539"/>
        <dbReference type="Rhea" id="RHEA-COMP:9563"/>
        <dbReference type="ChEBI" id="CHEBI:15378"/>
        <dbReference type="ChEBI" id="CHEBI:18151"/>
        <dbReference type="ChEBI" id="CHEBI:55437"/>
        <dbReference type="ChEBI" id="CHEBI:57856"/>
        <dbReference type="ChEBI" id="CHEBI:59789"/>
        <dbReference type="EC" id="2.1.1.163"/>
    </reaction>
</comment>
<dbReference type="Proteomes" id="UP000183376">
    <property type="component" value="Chromosome I"/>
</dbReference>
<dbReference type="GO" id="GO:0032259">
    <property type="term" value="P:methylation"/>
    <property type="evidence" value="ECO:0007669"/>
    <property type="project" value="UniProtKB-KW"/>
</dbReference>
<evidence type="ECO:0000256" key="2">
    <source>
        <dbReference type="ARBA" id="ARBA00022679"/>
    </source>
</evidence>
<reference evidence="5 6" key="1">
    <citation type="submission" date="2016-10" db="EMBL/GenBank/DDBJ databases">
        <authorList>
            <person name="de Groot N.N."/>
        </authorList>
    </citation>
    <scope>NUCLEOTIDE SEQUENCE [LARGE SCALE GENOMIC DNA]</scope>
    <source>
        <strain evidence="5 6">DSM 44149</strain>
    </source>
</reference>
<dbReference type="InterPro" id="IPR004033">
    <property type="entry name" value="UbiE/COQ5_MeTrFase"/>
</dbReference>
<dbReference type="HAMAP" id="MF_01813">
    <property type="entry name" value="MenG_UbiE_methyltr"/>
    <property type="match status" value="1"/>
</dbReference>
<comment type="pathway">
    <text evidence="4">Quinol/quinone metabolism; menaquinone biosynthesis; menaquinol from 1,4-dihydroxy-2-naphthoate: step 2/2.</text>
</comment>
<feature type="binding site" evidence="4">
    <location>
        <position position="86"/>
    </location>
    <ligand>
        <name>S-adenosyl-L-methionine</name>
        <dbReference type="ChEBI" id="CHEBI:59789"/>
    </ligand>
</feature>
<evidence type="ECO:0000313" key="6">
    <source>
        <dbReference type="Proteomes" id="UP000183376"/>
    </source>
</evidence>
<dbReference type="EC" id="2.1.1.163" evidence="4"/>
<dbReference type="InterPro" id="IPR029063">
    <property type="entry name" value="SAM-dependent_MTases_sf"/>
</dbReference>
<feature type="binding site" evidence="4">
    <location>
        <position position="68"/>
    </location>
    <ligand>
        <name>S-adenosyl-L-methionine</name>
        <dbReference type="ChEBI" id="CHEBI:59789"/>
    </ligand>
</feature>
<keyword evidence="3 4" id="KW-0949">S-adenosyl-L-methionine</keyword>
<dbReference type="PROSITE" id="PS01184">
    <property type="entry name" value="UBIE_2"/>
    <property type="match status" value="1"/>
</dbReference>
<dbReference type="InterPro" id="IPR023576">
    <property type="entry name" value="UbiE/COQ5_MeTrFase_CS"/>
</dbReference>
<evidence type="ECO:0000256" key="1">
    <source>
        <dbReference type="ARBA" id="ARBA00022603"/>
    </source>
</evidence>
<comment type="function">
    <text evidence="4">Methyltransferase required for the conversion of demethylmenaquinol (DMKH2) to menaquinol (MKH2).</text>
</comment>
<feature type="binding site" evidence="4">
    <location>
        <position position="125"/>
    </location>
    <ligand>
        <name>S-adenosyl-L-methionine</name>
        <dbReference type="ChEBI" id="CHEBI:59789"/>
    </ligand>
</feature>
<dbReference type="NCBIfam" id="TIGR01934">
    <property type="entry name" value="MenG_MenH_UbiE"/>
    <property type="match status" value="1"/>
</dbReference>
<proteinExistence type="inferred from homology"/>
<evidence type="ECO:0000256" key="4">
    <source>
        <dbReference type="HAMAP-Rule" id="MF_01813"/>
    </source>
</evidence>
<dbReference type="STRING" id="211114.SAMN04489726_5641"/>
<keyword evidence="1 4" id="KW-0489">Methyltransferase</keyword>